<evidence type="ECO:0000313" key="1">
    <source>
        <dbReference type="EMBL" id="KIH55067.1"/>
    </source>
</evidence>
<name>A0A0C2CZ06_9BILA</name>
<keyword evidence="2" id="KW-1185">Reference proteome</keyword>
<sequence>MMSTGILTMTPEFPLEKVVQYLNKPFMSSGIKIHEVVKLSSDPNNIKPEIKRANIKSLTIHLQVNALVPTPKKGMLLAGKLRMRSLF</sequence>
<dbReference type="AlphaFoldDB" id="A0A0C2CZ06"/>
<accession>A0A0C2CZ06</accession>
<evidence type="ECO:0000313" key="2">
    <source>
        <dbReference type="Proteomes" id="UP000054047"/>
    </source>
</evidence>
<dbReference type="EMBL" id="KN737958">
    <property type="protein sequence ID" value="KIH55067.1"/>
    <property type="molecule type" value="Genomic_DNA"/>
</dbReference>
<gene>
    <name evidence="1" type="ORF">ANCDUO_14785</name>
</gene>
<organism evidence="1 2">
    <name type="scientific">Ancylostoma duodenale</name>
    <dbReference type="NCBI Taxonomy" id="51022"/>
    <lineage>
        <taxon>Eukaryota</taxon>
        <taxon>Metazoa</taxon>
        <taxon>Ecdysozoa</taxon>
        <taxon>Nematoda</taxon>
        <taxon>Chromadorea</taxon>
        <taxon>Rhabditida</taxon>
        <taxon>Rhabditina</taxon>
        <taxon>Rhabditomorpha</taxon>
        <taxon>Strongyloidea</taxon>
        <taxon>Ancylostomatidae</taxon>
        <taxon>Ancylostomatinae</taxon>
        <taxon>Ancylostoma</taxon>
    </lineage>
</organism>
<dbReference type="OrthoDB" id="10458930at2759"/>
<protein>
    <submittedName>
        <fullName evidence="1">Uncharacterized protein</fullName>
    </submittedName>
</protein>
<dbReference type="Proteomes" id="UP000054047">
    <property type="component" value="Unassembled WGS sequence"/>
</dbReference>
<proteinExistence type="predicted"/>
<reference evidence="1 2" key="1">
    <citation type="submission" date="2013-12" db="EMBL/GenBank/DDBJ databases">
        <title>Draft genome of the parsitic nematode Ancylostoma duodenale.</title>
        <authorList>
            <person name="Mitreva M."/>
        </authorList>
    </citation>
    <scope>NUCLEOTIDE SEQUENCE [LARGE SCALE GENOMIC DNA]</scope>
    <source>
        <strain evidence="1 2">Zhejiang</strain>
    </source>
</reference>